<dbReference type="AlphaFoldDB" id="A0A9C6XQU0"/>
<sequence>MMNRNGAALEAGPVGAPPVHSSPALPKKVTSLLPTVEQGCCCCTLPTCCKVQGWMALVGGVLEVLRLLILLVTPSTTEKSTICDDKDSCLNIVETNDTTLTKIISTQTVPKRSHSVPKQDPFSTFAVRLVRCEVR</sequence>
<proteinExistence type="predicted"/>
<protein>
    <submittedName>
        <fullName evidence="3">Uncharacterized protein LOC113215449 isoform X1</fullName>
    </submittedName>
    <submittedName>
        <fullName evidence="4">Uncharacterized protein LOC113215449 isoform X2</fullName>
    </submittedName>
</protein>
<dbReference type="KEGG" id="foc:113215449"/>
<gene>
    <name evidence="3 4" type="primary">LOC113215449</name>
</gene>
<accession>A0A9C6XQU0</accession>
<dbReference type="Proteomes" id="UP000504606">
    <property type="component" value="Unplaced"/>
</dbReference>
<evidence type="ECO:0000313" key="4">
    <source>
        <dbReference type="RefSeq" id="XP_052127769.1"/>
    </source>
</evidence>
<evidence type="ECO:0000313" key="3">
    <source>
        <dbReference type="RefSeq" id="XP_052127768.1"/>
    </source>
</evidence>
<reference evidence="3 4" key="1">
    <citation type="submission" date="2025-04" db="UniProtKB">
        <authorList>
            <consortium name="RefSeq"/>
        </authorList>
    </citation>
    <scope>IDENTIFICATION</scope>
    <source>
        <tissue evidence="3 4">Whole organism</tissue>
    </source>
</reference>
<evidence type="ECO:0000313" key="2">
    <source>
        <dbReference type="Proteomes" id="UP000504606"/>
    </source>
</evidence>
<name>A0A9C6XQU0_FRAOC</name>
<evidence type="ECO:0000256" key="1">
    <source>
        <dbReference type="SAM" id="MobiDB-lite"/>
    </source>
</evidence>
<organism evidence="2 4">
    <name type="scientific">Frankliniella occidentalis</name>
    <name type="common">Western flower thrips</name>
    <name type="synonym">Euthrips occidentalis</name>
    <dbReference type="NCBI Taxonomy" id="133901"/>
    <lineage>
        <taxon>Eukaryota</taxon>
        <taxon>Metazoa</taxon>
        <taxon>Ecdysozoa</taxon>
        <taxon>Arthropoda</taxon>
        <taxon>Hexapoda</taxon>
        <taxon>Insecta</taxon>
        <taxon>Pterygota</taxon>
        <taxon>Neoptera</taxon>
        <taxon>Paraneoptera</taxon>
        <taxon>Thysanoptera</taxon>
        <taxon>Terebrantia</taxon>
        <taxon>Thripoidea</taxon>
        <taxon>Thripidae</taxon>
        <taxon>Frankliniella</taxon>
    </lineage>
</organism>
<keyword evidence="2" id="KW-1185">Reference proteome</keyword>
<feature type="region of interest" description="Disordered" evidence="1">
    <location>
        <begin position="1"/>
        <end position="22"/>
    </location>
</feature>
<dbReference type="RefSeq" id="XP_052127768.1">
    <property type="nucleotide sequence ID" value="XM_052271808.1"/>
</dbReference>
<dbReference type="RefSeq" id="XP_052127769.1">
    <property type="nucleotide sequence ID" value="XM_052271809.1"/>
</dbReference>
<dbReference type="GeneID" id="113215449"/>